<proteinExistence type="predicted"/>
<dbReference type="InterPro" id="IPR036314">
    <property type="entry name" value="SOD_C_sf"/>
</dbReference>
<dbReference type="GO" id="GO:0005737">
    <property type="term" value="C:cytoplasm"/>
    <property type="evidence" value="ECO:0007669"/>
    <property type="project" value="TreeGrafter"/>
</dbReference>
<dbReference type="GeneID" id="80876658"/>
<evidence type="ECO:0000259" key="2">
    <source>
        <dbReference type="Pfam" id="PF02777"/>
    </source>
</evidence>
<evidence type="ECO:0000256" key="1">
    <source>
        <dbReference type="ARBA" id="ARBA00037226"/>
    </source>
</evidence>
<reference evidence="3 4" key="1">
    <citation type="journal article" date="2023" name="G3 (Bethesda)">
        <title>A high-quality reference genome for the fission yeast Schizosaccharomyces osmophilus.</title>
        <authorList>
            <person name="Jia G.S."/>
            <person name="Zhang W.C."/>
            <person name="Liang Y."/>
            <person name="Liu X.H."/>
            <person name="Rhind N."/>
            <person name="Pidoux A."/>
            <person name="Brysch-Herzberg M."/>
            <person name="Du L.L."/>
        </authorList>
    </citation>
    <scope>NUCLEOTIDE SEQUENCE [LARGE SCALE GENOMIC DNA]</scope>
    <source>
        <strain evidence="3 4">CBS 15793</strain>
    </source>
</reference>
<evidence type="ECO:0000313" key="4">
    <source>
        <dbReference type="Proteomes" id="UP001212411"/>
    </source>
</evidence>
<dbReference type="PANTHER" id="PTHR43595:SF2">
    <property type="entry name" value="SMALL RIBOSOMAL SUBUNIT PROTEIN MS42"/>
    <property type="match status" value="1"/>
</dbReference>
<keyword evidence="3" id="KW-0687">Ribonucleoprotein</keyword>
<dbReference type="RefSeq" id="XP_056038530.1">
    <property type="nucleotide sequence ID" value="XM_056181969.1"/>
</dbReference>
<dbReference type="InterPro" id="IPR036324">
    <property type="entry name" value="Mn/Fe_SOD_N_sf"/>
</dbReference>
<dbReference type="Gene3D" id="3.55.40.20">
    <property type="entry name" value="Iron/manganese superoxide dismutase, C-terminal domain"/>
    <property type="match status" value="1"/>
</dbReference>
<evidence type="ECO:0000313" key="3">
    <source>
        <dbReference type="EMBL" id="WBW74287.1"/>
    </source>
</evidence>
<dbReference type="SUPFAM" id="SSF46609">
    <property type="entry name" value="Fe,Mn superoxide dismutase (SOD), N-terminal domain"/>
    <property type="match status" value="1"/>
</dbReference>
<dbReference type="InterPro" id="IPR019832">
    <property type="entry name" value="Mn/Fe_SOD_C"/>
</dbReference>
<name>A0AAE9WD82_9SCHI</name>
<dbReference type="GO" id="GO:0004784">
    <property type="term" value="F:superoxide dismutase activity"/>
    <property type="evidence" value="ECO:0007669"/>
    <property type="project" value="InterPro"/>
</dbReference>
<dbReference type="GO" id="GO:0005840">
    <property type="term" value="C:ribosome"/>
    <property type="evidence" value="ECO:0007669"/>
    <property type="project" value="UniProtKB-KW"/>
</dbReference>
<dbReference type="Proteomes" id="UP001212411">
    <property type="component" value="Chromosome 2"/>
</dbReference>
<organism evidence="3 4">
    <name type="scientific">Schizosaccharomyces osmophilus</name>
    <dbReference type="NCBI Taxonomy" id="2545709"/>
    <lineage>
        <taxon>Eukaryota</taxon>
        <taxon>Fungi</taxon>
        <taxon>Dikarya</taxon>
        <taxon>Ascomycota</taxon>
        <taxon>Taphrinomycotina</taxon>
        <taxon>Schizosaccharomycetes</taxon>
        <taxon>Schizosaccharomycetales</taxon>
        <taxon>Schizosaccharomycetaceae</taxon>
        <taxon>Schizosaccharomyces</taxon>
    </lineage>
</organism>
<dbReference type="AlphaFoldDB" id="A0AAE9WD82"/>
<dbReference type="PANTHER" id="PTHR43595">
    <property type="entry name" value="37S RIBOSOMAL PROTEIN S26, MITOCHONDRIAL"/>
    <property type="match status" value="1"/>
</dbReference>
<keyword evidence="3" id="KW-0689">Ribosomal protein</keyword>
<dbReference type="KEGG" id="som:SOMG_03178"/>
<dbReference type="EMBL" id="CP115612">
    <property type="protein sequence ID" value="WBW74287.1"/>
    <property type="molecule type" value="Genomic_DNA"/>
</dbReference>
<comment type="function">
    <text evidence="1">Component of the mitochondrial ribosome (mitoribosome), a dedicated translation machinery responsible for the synthesis of mitochondrial genome-encoded proteins, including at least some of the essential transmembrane subunits of the mitochondrial respiratory chain. The mitoribosomes are attached to the mitochondrial inner membrane and translation products are cotranslationally integrated into the membrane.</text>
</comment>
<accession>A0AAE9WD82</accession>
<dbReference type="SUPFAM" id="SSF54719">
    <property type="entry name" value="Fe,Mn superoxide dismutase (SOD), C-terminal domain"/>
    <property type="match status" value="1"/>
</dbReference>
<gene>
    <name evidence="3" type="ORF">SOMG_03178</name>
</gene>
<dbReference type="Pfam" id="PF02777">
    <property type="entry name" value="Sod_Fe_C"/>
    <property type="match status" value="1"/>
</dbReference>
<protein>
    <submittedName>
        <fullName evidence="3">Mitochondrial ribosomal protein subunit</fullName>
    </submittedName>
</protein>
<sequence>MNLQTRFTKALDLGYKSFLSKDAVKTIFSYDNRLREELHKECKLHQIPYKVPSDLMVQNANDPRKTKIFNYSSQLVNHDFFFSGIIPSDRSSEDADLGVVNLKPGIDASFGSFNELRSQLIEVGNSVFGDGWLWLVYSPERSLFSLLCTYNASNAFLWGTEFPKTRTKEIVPLLCLNLWQYSYLQDYGINSKETYISNWWNMINWSVVNNRFQASRMEPL</sequence>
<feature type="domain" description="Manganese/iron superoxide dismutase C-terminal" evidence="2">
    <location>
        <begin position="102"/>
        <end position="211"/>
    </location>
</feature>
<dbReference type="GO" id="GO:0046872">
    <property type="term" value="F:metal ion binding"/>
    <property type="evidence" value="ECO:0007669"/>
    <property type="project" value="InterPro"/>
</dbReference>
<keyword evidence="4" id="KW-1185">Reference proteome</keyword>